<dbReference type="EMBL" id="LT629750">
    <property type="protein sequence ID" value="SDS42697.1"/>
    <property type="molecule type" value="Genomic_DNA"/>
</dbReference>
<keyword evidence="1" id="KW-0238">DNA-binding</keyword>
<sequence length="150" mass="16343">MRLTVYTDYALRVLMYLALKKDQLATIAEIAESYDISKNHLMKVAHQLGVAGYVETVRGRGGGLRLAKPIKAIGLGEVVRHTEPDMAIVSCFEPVNASCAIQPCCVLKRALKKASDAFVEVLDDYTLGDLVEPRSRLSDLLGITHGNALS</sequence>
<evidence type="ECO:0000256" key="1">
    <source>
        <dbReference type="ARBA" id="ARBA00023125"/>
    </source>
</evidence>
<evidence type="ECO:0000313" key="3">
    <source>
        <dbReference type="Proteomes" id="UP000243904"/>
    </source>
</evidence>
<dbReference type="NCBIfam" id="TIGR00738">
    <property type="entry name" value="rrf2_super"/>
    <property type="match status" value="1"/>
</dbReference>
<dbReference type="PROSITE" id="PS51197">
    <property type="entry name" value="HTH_RRF2_2"/>
    <property type="match status" value="1"/>
</dbReference>
<dbReference type="AlphaFoldDB" id="A0A1H1S3X4"/>
<dbReference type="Pfam" id="PF02082">
    <property type="entry name" value="Rrf2"/>
    <property type="match status" value="1"/>
</dbReference>
<name>A0A1H1S3X4_9BRAD</name>
<dbReference type="InterPro" id="IPR000944">
    <property type="entry name" value="Tscrpt_reg_Rrf2"/>
</dbReference>
<gene>
    <name evidence="2" type="ORF">SAMN05444158_2027</name>
</gene>
<dbReference type="SUPFAM" id="SSF46785">
    <property type="entry name" value="Winged helix' DNA-binding domain"/>
    <property type="match status" value="1"/>
</dbReference>
<organism evidence="2 3">
    <name type="scientific">Bradyrhizobium canariense</name>
    <dbReference type="NCBI Taxonomy" id="255045"/>
    <lineage>
        <taxon>Bacteria</taxon>
        <taxon>Pseudomonadati</taxon>
        <taxon>Pseudomonadota</taxon>
        <taxon>Alphaproteobacteria</taxon>
        <taxon>Hyphomicrobiales</taxon>
        <taxon>Nitrobacteraceae</taxon>
        <taxon>Bradyrhizobium</taxon>
    </lineage>
</organism>
<dbReference type="RefSeq" id="WP_146687135.1">
    <property type="nucleotide sequence ID" value="NZ_LT629750.1"/>
</dbReference>
<dbReference type="PANTHER" id="PTHR33221">
    <property type="entry name" value="WINGED HELIX-TURN-HELIX TRANSCRIPTIONAL REGULATOR, RRF2 FAMILY"/>
    <property type="match status" value="1"/>
</dbReference>
<dbReference type="Gene3D" id="1.10.10.10">
    <property type="entry name" value="Winged helix-like DNA-binding domain superfamily/Winged helix DNA-binding domain"/>
    <property type="match status" value="1"/>
</dbReference>
<protein>
    <submittedName>
        <fullName evidence="2">Transcriptional regulator, BadM/Rrf2 family</fullName>
    </submittedName>
</protein>
<proteinExistence type="predicted"/>
<dbReference type="InterPro" id="IPR036388">
    <property type="entry name" value="WH-like_DNA-bd_sf"/>
</dbReference>
<dbReference type="GO" id="GO:0003700">
    <property type="term" value="F:DNA-binding transcription factor activity"/>
    <property type="evidence" value="ECO:0007669"/>
    <property type="project" value="TreeGrafter"/>
</dbReference>
<dbReference type="GO" id="GO:0005829">
    <property type="term" value="C:cytosol"/>
    <property type="evidence" value="ECO:0007669"/>
    <property type="project" value="TreeGrafter"/>
</dbReference>
<dbReference type="GO" id="GO:0003677">
    <property type="term" value="F:DNA binding"/>
    <property type="evidence" value="ECO:0007669"/>
    <property type="project" value="UniProtKB-KW"/>
</dbReference>
<dbReference type="InterPro" id="IPR036390">
    <property type="entry name" value="WH_DNA-bd_sf"/>
</dbReference>
<dbReference type="PANTHER" id="PTHR33221:SF4">
    <property type="entry name" value="HTH-TYPE TRANSCRIPTIONAL REPRESSOR NSRR"/>
    <property type="match status" value="1"/>
</dbReference>
<evidence type="ECO:0000313" key="2">
    <source>
        <dbReference type="EMBL" id="SDS42697.1"/>
    </source>
</evidence>
<accession>A0A1H1S3X4</accession>
<keyword evidence="3" id="KW-1185">Reference proteome</keyword>
<reference evidence="3" key="1">
    <citation type="submission" date="2016-10" db="EMBL/GenBank/DDBJ databases">
        <authorList>
            <person name="Varghese N."/>
            <person name="Submissions S."/>
        </authorList>
    </citation>
    <scope>NUCLEOTIDE SEQUENCE [LARGE SCALE GENOMIC DNA]</scope>
    <source>
        <strain evidence="3">GAS369</strain>
    </source>
</reference>
<dbReference type="Proteomes" id="UP000243904">
    <property type="component" value="Chromosome I"/>
</dbReference>